<evidence type="ECO:0000313" key="4">
    <source>
        <dbReference type="Proteomes" id="UP001152797"/>
    </source>
</evidence>
<feature type="transmembrane region" description="Helical" evidence="1">
    <location>
        <begin position="21"/>
        <end position="40"/>
    </location>
</feature>
<keyword evidence="1" id="KW-0472">Membrane</keyword>
<protein>
    <submittedName>
        <fullName evidence="2">Uncharacterized protein</fullName>
    </submittedName>
</protein>
<keyword evidence="1" id="KW-0812">Transmembrane</keyword>
<dbReference type="EMBL" id="CAMXCT030005407">
    <property type="protein sequence ID" value="CAL4799587.1"/>
    <property type="molecule type" value="Genomic_DNA"/>
</dbReference>
<reference evidence="2" key="1">
    <citation type="submission" date="2022-10" db="EMBL/GenBank/DDBJ databases">
        <authorList>
            <person name="Chen Y."/>
            <person name="Dougan E. K."/>
            <person name="Chan C."/>
            <person name="Rhodes N."/>
            <person name="Thang M."/>
        </authorList>
    </citation>
    <scope>NUCLEOTIDE SEQUENCE</scope>
</reference>
<keyword evidence="4" id="KW-1185">Reference proteome</keyword>
<dbReference type="OrthoDB" id="432977at2759"/>
<dbReference type="AlphaFoldDB" id="A0A9P1DL44"/>
<organism evidence="2">
    <name type="scientific">Cladocopium goreaui</name>
    <dbReference type="NCBI Taxonomy" id="2562237"/>
    <lineage>
        <taxon>Eukaryota</taxon>
        <taxon>Sar</taxon>
        <taxon>Alveolata</taxon>
        <taxon>Dinophyceae</taxon>
        <taxon>Suessiales</taxon>
        <taxon>Symbiodiniaceae</taxon>
        <taxon>Cladocopium</taxon>
    </lineage>
</organism>
<feature type="transmembrane region" description="Helical" evidence="1">
    <location>
        <begin position="73"/>
        <end position="90"/>
    </location>
</feature>
<keyword evidence="1" id="KW-1133">Transmembrane helix</keyword>
<name>A0A9P1DL44_9DINO</name>
<feature type="transmembrane region" description="Helical" evidence="1">
    <location>
        <begin position="110"/>
        <end position="133"/>
    </location>
</feature>
<reference evidence="3" key="2">
    <citation type="submission" date="2024-04" db="EMBL/GenBank/DDBJ databases">
        <authorList>
            <person name="Chen Y."/>
            <person name="Shah S."/>
            <person name="Dougan E. K."/>
            <person name="Thang M."/>
            <person name="Chan C."/>
        </authorList>
    </citation>
    <scope>NUCLEOTIDE SEQUENCE [LARGE SCALE GENOMIC DNA]</scope>
</reference>
<comment type="caution">
    <text evidence="2">The sequence shown here is derived from an EMBL/GenBank/DDBJ whole genome shotgun (WGS) entry which is preliminary data.</text>
</comment>
<evidence type="ECO:0000313" key="2">
    <source>
        <dbReference type="EMBL" id="CAI4012275.1"/>
    </source>
</evidence>
<dbReference type="EMBL" id="CAMXCT010005407">
    <property type="protein sequence ID" value="CAI4012275.1"/>
    <property type="molecule type" value="Genomic_DNA"/>
</dbReference>
<evidence type="ECO:0000313" key="3">
    <source>
        <dbReference type="EMBL" id="CAL1165650.1"/>
    </source>
</evidence>
<dbReference type="Proteomes" id="UP001152797">
    <property type="component" value="Unassembled WGS sequence"/>
</dbReference>
<dbReference type="EMBL" id="CAMXCT020005407">
    <property type="protein sequence ID" value="CAL1165650.1"/>
    <property type="molecule type" value="Genomic_DNA"/>
</dbReference>
<sequence>MAGFAHIRCSLDLQQLEVFKGGAMAIVPTIINALLLVVIFKLSDSFRRRFEQKPASKGFHLWEMGAEEAEDDIAAIGISFSSVVVLRYAFTKQMANVLGLELPVVDHAMYAKIAIGCATLIFALISILILVCLTKFRSPKKGQGYERAQEGQEAEGRFAIVEDSQRRDYLTRWILIASSTFATAASWCGLYASKWFLYGIEIKEDEHTNPNSCISRVVLALLVSFGSFVM</sequence>
<feature type="transmembrane region" description="Helical" evidence="1">
    <location>
        <begin position="173"/>
        <end position="193"/>
    </location>
</feature>
<gene>
    <name evidence="2" type="ORF">C1SCF055_LOCUS37353</name>
</gene>
<accession>A0A9P1DL44</accession>
<proteinExistence type="predicted"/>
<feature type="non-terminal residue" evidence="2">
    <location>
        <position position="1"/>
    </location>
</feature>
<evidence type="ECO:0000256" key="1">
    <source>
        <dbReference type="SAM" id="Phobius"/>
    </source>
</evidence>